<gene>
    <name evidence="2" type="ORF">ACFO9K_19825</name>
</gene>
<evidence type="ECO:0000256" key="1">
    <source>
        <dbReference type="SAM" id="MobiDB-lite"/>
    </source>
</evidence>
<dbReference type="AlphaFoldDB" id="A0ABD5Q7R6"/>
<dbReference type="Proteomes" id="UP001595945">
    <property type="component" value="Unassembled WGS sequence"/>
</dbReference>
<dbReference type="RefSeq" id="WP_254267895.1">
    <property type="nucleotide sequence ID" value="NZ_CP100400.1"/>
</dbReference>
<comment type="caution">
    <text evidence="2">The sequence shown here is derived from an EMBL/GenBank/DDBJ whole genome shotgun (WGS) entry which is preliminary data.</text>
</comment>
<feature type="region of interest" description="Disordered" evidence="1">
    <location>
        <begin position="1"/>
        <end position="52"/>
    </location>
</feature>
<dbReference type="EMBL" id="JBHSHT010000002">
    <property type="protein sequence ID" value="MFC4826512.1"/>
    <property type="molecule type" value="Genomic_DNA"/>
</dbReference>
<reference evidence="2 3" key="1">
    <citation type="journal article" date="2019" name="Int. J. Syst. Evol. Microbiol.">
        <title>The Global Catalogue of Microorganisms (GCM) 10K type strain sequencing project: providing services to taxonomists for standard genome sequencing and annotation.</title>
        <authorList>
            <consortium name="The Broad Institute Genomics Platform"/>
            <consortium name="The Broad Institute Genome Sequencing Center for Infectious Disease"/>
            <person name="Wu L."/>
            <person name="Ma J."/>
        </authorList>
    </citation>
    <scope>NUCLEOTIDE SEQUENCE [LARGE SCALE GENOMIC DNA]</scope>
    <source>
        <strain evidence="2 3">XZYJ18</strain>
    </source>
</reference>
<name>A0ABD5Q7R6_9EURY</name>
<keyword evidence="3" id="KW-1185">Reference proteome</keyword>
<protein>
    <submittedName>
        <fullName evidence="2">Uncharacterized protein</fullName>
    </submittedName>
</protein>
<evidence type="ECO:0000313" key="2">
    <source>
        <dbReference type="EMBL" id="MFC4826512.1"/>
    </source>
</evidence>
<dbReference type="GeneID" id="73046390"/>
<evidence type="ECO:0000313" key="3">
    <source>
        <dbReference type="Proteomes" id="UP001595945"/>
    </source>
</evidence>
<accession>A0ABD5Q7R6</accession>
<sequence>MRTRRGASDPTTSTRTPIRRPRKSPRQSSDSESLRESDGEGGFGTDENESAGLYRALYDYFDAEARTDLRE</sequence>
<organism evidence="2 3">
    <name type="scientific">Halorussus aquaticus</name>
    <dbReference type="NCBI Taxonomy" id="2953748"/>
    <lineage>
        <taxon>Archaea</taxon>
        <taxon>Methanobacteriati</taxon>
        <taxon>Methanobacteriota</taxon>
        <taxon>Stenosarchaea group</taxon>
        <taxon>Halobacteria</taxon>
        <taxon>Halobacteriales</taxon>
        <taxon>Haladaptataceae</taxon>
        <taxon>Halorussus</taxon>
    </lineage>
</organism>
<proteinExistence type="predicted"/>